<evidence type="ECO:0000313" key="5">
    <source>
        <dbReference type="Proteomes" id="UP001166291"/>
    </source>
</evidence>
<keyword evidence="5" id="KW-1185">Reference proteome</keyword>
<dbReference type="PROSITE" id="PS51645">
    <property type="entry name" value="PHR_CRY_ALPHA_BETA"/>
    <property type="match status" value="1"/>
</dbReference>
<evidence type="ECO:0000259" key="3">
    <source>
        <dbReference type="PROSITE" id="PS51645"/>
    </source>
</evidence>
<evidence type="ECO:0000313" key="4">
    <source>
        <dbReference type="EMBL" id="MBW2940120.1"/>
    </source>
</evidence>
<organism evidence="4 5">
    <name type="scientific">Zhongshania aquimaris</name>
    <dbReference type="NCBI Taxonomy" id="2857107"/>
    <lineage>
        <taxon>Bacteria</taxon>
        <taxon>Pseudomonadati</taxon>
        <taxon>Pseudomonadota</taxon>
        <taxon>Gammaproteobacteria</taxon>
        <taxon>Cellvibrionales</taxon>
        <taxon>Spongiibacteraceae</taxon>
        <taxon>Zhongshania</taxon>
    </lineage>
</organism>
<dbReference type="InterPro" id="IPR006050">
    <property type="entry name" value="DNA_photolyase_N"/>
</dbReference>
<dbReference type="PANTHER" id="PTHR11455:SF9">
    <property type="entry name" value="CRYPTOCHROME CIRCADIAN CLOCK 5 ISOFORM X1"/>
    <property type="match status" value="1"/>
</dbReference>
<evidence type="ECO:0000256" key="2">
    <source>
        <dbReference type="ARBA" id="ARBA00022991"/>
    </source>
</evidence>
<dbReference type="PROSITE" id="PS00394">
    <property type="entry name" value="DNA_PHOTOLYASES_1_1"/>
    <property type="match status" value="1"/>
</dbReference>
<accession>A0ABS6VQU0</accession>
<dbReference type="InterPro" id="IPR005101">
    <property type="entry name" value="Cryptochr/Photolyase_FAD-bd"/>
</dbReference>
<comment type="caution">
    <text evidence="4">The sequence shown here is derived from an EMBL/GenBank/DDBJ whole genome shotgun (WGS) entry which is preliminary data.</text>
</comment>
<name>A0ABS6VQU0_9GAMM</name>
<dbReference type="EMBL" id="JAHWDQ010000001">
    <property type="protein sequence ID" value="MBW2940120.1"/>
    <property type="molecule type" value="Genomic_DNA"/>
</dbReference>
<proteinExistence type="inferred from homology"/>
<reference evidence="4" key="1">
    <citation type="submission" date="2021-07" db="EMBL/GenBank/DDBJ databases">
        <title>Zhongshania sp. CAU 1632 isolated from seawater.</title>
        <authorList>
            <person name="Kim W."/>
        </authorList>
    </citation>
    <scope>NUCLEOTIDE SEQUENCE</scope>
    <source>
        <strain evidence="4">CAU 1632</strain>
    </source>
</reference>
<dbReference type="InterPro" id="IPR002081">
    <property type="entry name" value="Cryptochrome/DNA_photolyase_1"/>
</dbReference>
<dbReference type="Proteomes" id="UP001166291">
    <property type="component" value="Unassembled WGS sequence"/>
</dbReference>
<comment type="similarity">
    <text evidence="1">Belongs to the DNA photolyase class-1 family.</text>
</comment>
<evidence type="ECO:0000256" key="1">
    <source>
        <dbReference type="ARBA" id="ARBA00005862"/>
    </source>
</evidence>
<keyword evidence="2" id="KW-0157">Chromophore</keyword>
<dbReference type="Pfam" id="PF03441">
    <property type="entry name" value="FAD_binding_7"/>
    <property type="match status" value="1"/>
</dbReference>
<dbReference type="Pfam" id="PF00875">
    <property type="entry name" value="DNA_photolyase"/>
    <property type="match status" value="1"/>
</dbReference>
<gene>
    <name evidence="4" type="ORF">KXJ70_05000</name>
</gene>
<feature type="domain" description="Photolyase/cryptochrome alpha/beta" evidence="3">
    <location>
        <begin position="1"/>
        <end position="131"/>
    </location>
</feature>
<dbReference type="PANTHER" id="PTHR11455">
    <property type="entry name" value="CRYPTOCHROME"/>
    <property type="match status" value="1"/>
</dbReference>
<sequence length="494" mass="57063">MLALVWLKRDLRLRDHDALAAACASGRRVMVCYIFEPILLQDPHYDRRHWRFVWQSLQSLNVALRPFNTRVFIFHGDALSVLQSIDGELGIHSLFSHQEVGLAKTFARDREVLAWCKKREIPWLQSPSGGVRRGARNRLSWDSHWQKQMGMPLTHPALDTTNLINDYPVASFLPPDDWLQGGDLFQRGGAEMAARTLDSFLAGRGREYYRRLSSPSTSREACSRMSPYLAWGNISVRDMYQRLLAHRNAPGWQRSLTALLSRLHWHCHFIQKFESECEMEFRPVNRAYTNLPYRNDDLAAQHLRAWQEGNTGFPLVDACMRCLHATGYINFRMRAMLVSFLCHHLNLNWQFAATHLARLFLDFEPGIHYPQIQMQAGITGANTIRIYNPVKQSKEQDTDGIFIRKWLPELAELPVDLIHEPWTIPPLEAQMIGFAPGQDYPQPIIDLAEAASAARDRLWSWRDRADVQNEARRILARHVRPSQSVIQHRKGSGF</sequence>
<dbReference type="InterPro" id="IPR018394">
    <property type="entry name" value="DNA_photolyase_1_CS_C"/>
</dbReference>
<protein>
    <submittedName>
        <fullName evidence="4">DNA photolyase family protein</fullName>
    </submittedName>
</protein>